<dbReference type="InterPro" id="IPR055396">
    <property type="entry name" value="DUF7088"/>
</dbReference>
<sequence>MLSIYKKEIAAYFNSLTGYLVIGLFLLITGLLLWVFPDTSILDYGYATLESFFQLSPYLFMFLIPAVTMRSIAGEKADGTWELLLTRPLRMWHLLCGKYLGSLTVVFLALLPTFIYGCAVYRLALPEGNVDVGAWIGSYLGLLFLGAVFTAIGLFTSALSRNVIVAFLTALLLSFLLFYAFDALGTLPILADHAYQVSRLGAQSHYDAISRGVLDSRDALYFACMVAVFLGCTHRVLNRQRSTWKKNGIIDLGFIAGLFLVHTLGSLYFTRIDFTAEKRFTLSPLAKQTVSNLQQDAHITILLDGRLPSGFERLKRATVDLLSDLASYSAGKVTFRVVNPLDGNTQQQQANTEALADRGITPTNLNVRTETGFSQQLIFPAALITYGDHEIPVHLLLSRAGASHETVLNNSIQNLEYAFVSALRKVISGGRPLIGFTEGHGELDNRSLYDAIQTLTAGFQVGFVNLDSITSEGLNQLAALVVAKPTRPFTEAEKFKIDQFVMGGGSMLWAIDQTDAELDSMRTTGNQTVIARQLNLDDLLFTYGIRFNYDIVADMNCAQIPLTMGNVGTQSQIELAPWLFYPVFMPTSSHPVVKNLDGIRSEFTGTLDTIAVPGIRKSIILQSSPFSRLLNLPATVSLQLVEETPDPTQFKNKPYPVAALLEGSFPSVFTNRPVPQGINRTVQIPERGKPAKMVAIADGDVIKGQVNPTDGSPYPLGWDRYTEQQYGNKSFLLNAIDYLIDDADIIALRGKEIKLRLLDPVKIKEERIYWQLLNVALPPILLLLFGFVRQYLRKRRYSSF</sequence>
<dbReference type="InterPro" id="IPR019860">
    <property type="entry name" value="Motility-assoc_ABC_perm_GldF"/>
</dbReference>
<comment type="caution">
    <text evidence="9">The sequence shown here is derived from an EMBL/GenBank/DDBJ whole genome shotgun (WGS) entry which is preliminary data.</text>
</comment>
<feature type="transmembrane region" description="Helical" evidence="6">
    <location>
        <begin position="768"/>
        <end position="788"/>
    </location>
</feature>
<reference evidence="10" key="1">
    <citation type="journal article" date="2019" name="Int. J. Syst. Evol. Microbiol.">
        <title>The Global Catalogue of Microorganisms (GCM) 10K type strain sequencing project: providing services to taxonomists for standard genome sequencing and annotation.</title>
        <authorList>
            <consortium name="The Broad Institute Genomics Platform"/>
            <consortium name="The Broad Institute Genome Sequencing Center for Infectious Disease"/>
            <person name="Wu L."/>
            <person name="Ma J."/>
        </authorList>
    </citation>
    <scope>NUCLEOTIDE SEQUENCE [LARGE SCALE GENOMIC DNA]</scope>
    <source>
        <strain evidence="10">CGMCC 1.15342</strain>
    </source>
</reference>
<dbReference type="InterPro" id="IPR019863">
    <property type="entry name" value="Motility-assoc_ABC-rel_GldG"/>
</dbReference>
<feature type="transmembrane region" description="Helical" evidence="6">
    <location>
        <begin position="12"/>
        <end position="35"/>
    </location>
</feature>
<organism evidence="9 10">
    <name type="scientific">Parapedobacter defluvii</name>
    <dbReference type="NCBI Taxonomy" id="2045106"/>
    <lineage>
        <taxon>Bacteria</taxon>
        <taxon>Pseudomonadati</taxon>
        <taxon>Bacteroidota</taxon>
        <taxon>Sphingobacteriia</taxon>
        <taxon>Sphingobacteriales</taxon>
        <taxon>Sphingobacteriaceae</taxon>
        <taxon>Parapedobacter</taxon>
    </lineage>
</organism>
<proteinExistence type="predicted"/>
<feature type="domain" description="DUF7088" evidence="8">
    <location>
        <begin position="277"/>
        <end position="385"/>
    </location>
</feature>
<dbReference type="InterPro" id="IPR019196">
    <property type="entry name" value="ABC_transp_unknown"/>
</dbReference>
<feature type="domain" description="ABC-type uncharacterised transport system" evidence="7">
    <location>
        <begin position="431"/>
        <end position="735"/>
    </location>
</feature>
<evidence type="ECO:0008006" key="11">
    <source>
        <dbReference type="Google" id="ProtNLM"/>
    </source>
</evidence>
<dbReference type="Proteomes" id="UP000597338">
    <property type="component" value="Unassembled WGS sequence"/>
</dbReference>
<evidence type="ECO:0000259" key="8">
    <source>
        <dbReference type="Pfam" id="PF23357"/>
    </source>
</evidence>
<keyword evidence="5 6" id="KW-0472">Membrane</keyword>
<dbReference type="Pfam" id="PF12679">
    <property type="entry name" value="ABC2_membrane_2"/>
    <property type="match status" value="1"/>
</dbReference>
<dbReference type="RefSeq" id="WP_188753222.1">
    <property type="nucleotide sequence ID" value="NZ_BMIK01000020.1"/>
</dbReference>
<gene>
    <name evidence="9" type="ORF">GCM10011386_39740</name>
</gene>
<accession>A0ABQ1MNM3</accession>
<name>A0ABQ1MNM3_9SPHI</name>
<protein>
    <recommendedName>
        <fullName evidence="11">Gliding motility-associated ABC transporter substrate-binding protein GldG</fullName>
    </recommendedName>
</protein>
<evidence type="ECO:0000256" key="5">
    <source>
        <dbReference type="ARBA" id="ARBA00023136"/>
    </source>
</evidence>
<keyword evidence="4 6" id="KW-1133">Transmembrane helix</keyword>
<feature type="transmembrane region" description="Helical" evidence="6">
    <location>
        <begin position="163"/>
        <end position="181"/>
    </location>
</feature>
<evidence type="ECO:0000313" key="10">
    <source>
        <dbReference type="Proteomes" id="UP000597338"/>
    </source>
</evidence>
<dbReference type="NCBIfam" id="TIGR03518">
    <property type="entry name" value="ABC_perm_GldF"/>
    <property type="match status" value="1"/>
</dbReference>
<dbReference type="PANTHER" id="PTHR30294">
    <property type="entry name" value="MEMBRANE COMPONENT OF ABC TRANSPORTER YHHJ-RELATED"/>
    <property type="match status" value="1"/>
</dbReference>
<feature type="transmembrane region" description="Helical" evidence="6">
    <location>
        <begin position="136"/>
        <end position="156"/>
    </location>
</feature>
<dbReference type="NCBIfam" id="TIGR03521">
    <property type="entry name" value="GldG"/>
    <property type="match status" value="1"/>
</dbReference>
<dbReference type="InterPro" id="IPR051449">
    <property type="entry name" value="ABC-2_transporter_component"/>
</dbReference>
<evidence type="ECO:0000256" key="2">
    <source>
        <dbReference type="ARBA" id="ARBA00022475"/>
    </source>
</evidence>
<feature type="transmembrane region" description="Helical" evidence="6">
    <location>
        <begin position="55"/>
        <end position="73"/>
    </location>
</feature>
<comment type="subcellular location">
    <subcellularLocation>
        <location evidence="1">Cell membrane</location>
        <topology evidence="1">Multi-pass membrane protein</topology>
    </subcellularLocation>
</comment>
<keyword evidence="2" id="KW-1003">Cell membrane</keyword>
<evidence type="ECO:0000313" key="9">
    <source>
        <dbReference type="EMBL" id="GGC43531.1"/>
    </source>
</evidence>
<feature type="transmembrane region" description="Helical" evidence="6">
    <location>
        <begin position="219"/>
        <end position="237"/>
    </location>
</feature>
<evidence type="ECO:0000259" key="7">
    <source>
        <dbReference type="Pfam" id="PF09822"/>
    </source>
</evidence>
<keyword evidence="10" id="KW-1185">Reference proteome</keyword>
<dbReference type="EMBL" id="BMIK01000020">
    <property type="protein sequence ID" value="GGC43531.1"/>
    <property type="molecule type" value="Genomic_DNA"/>
</dbReference>
<evidence type="ECO:0000256" key="1">
    <source>
        <dbReference type="ARBA" id="ARBA00004651"/>
    </source>
</evidence>
<evidence type="ECO:0000256" key="4">
    <source>
        <dbReference type="ARBA" id="ARBA00022989"/>
    </source>
</evidence>
<keyword evidence="3 6" id="KW-0812">Transmembrane</keyword>
<feature type="transmembrane region" description="Helical" evidence="6">
    <location>
        <begin position="249"/>
        <end position="269"/>
    </location>
</feature>
<evidence type="ECO:0000256" key="3">
    <source>
        <dbReference type="ARBA" id="ARBA00022692"/>
    </source>
</evidence>
<dbReference type="PANTHER" id="PTHR30294:SF29">
    <property type="entry name" value="MULTIDRUG ABC TRANSPORTER PERMEASE YBHS-RELATED"/>
    <property type="match status" value="1"/>
</dbReference>
<dbReference type="Pfam" id="PF23357">
    <property type="entry name" value="DUF7088"/>
    <property type="match status" value="1"/>
</dbReference>
<feature type="transmembrane region" description="Helical" evidence="6">
    <location>
        <begin position="94"/>
        <end position="116"/>
    </location>
</feature>
<dbReference type="Pfam" id="PF09822">
    <property type="entry name" value="ABC_transp_aux"/>
    <property type="match status" value="1"/>
</dbReference>
<evidence type="ECO:0000256" key="6">
    <source>
        <dbReference type="SAM" id="Phobius"/>
    </source>
</evidence>